<evidence type="ECO:0000313" key="3">
    <source>
        <dbReference type="Proteomes" id="UP000268093"/>
    </source>
</evidence>
<feature type="region of interest" description="Disordered" evidence="1">
    <location>
        <begin position="119"/>
        <end position="139"/>
    </location>
</feature>
<keyword evidence="3" id="KW-1185">Reference proteome</keyword>
<protein>
    <submittedName>
        <fullName evidence="2">Uncharacterized protein</fullName>
    </submittedName>
</protein>
<gene>
    <name evidence="2" type="ORF">BC936DRAFT_144215</name>
</gene>
<evidence type="ECO:0000256" key="1">
    <source>
        <dbReference type="SAM" id="MobiDB-lite"/>
    </source>
</evidence>
<name>A0A433DCW7_9FUNG</name>
<organism evidence="2 3">
    <name type="scientific">Jimgerdemannia flammicorona</name>
    <dbReference type="NCBI Taxonomy" id="994334"/>
    <lineage>
        <taxon>Eukaryota</taxon>
        <taxon>Fungi</taxon>
        <taxon>Fungi incertae sedis</taxon>
        <taxon>Mucoromycota</taxon>
        <taxon>Mucoromycotina</taxon>
        <taxon>Endogonomycetes</taxon>
        <taxon>Endogonales</taxon>
        <taxon>Endogonaceae</taxon>
        <taxon>Jimgerdemannia</taxon>
    </lineage>
</organism>
<feature type="compositionally biased region" description="Polar residues" evidence="1">
    <location>
        <begin position="128"/>
        <end position="139"/>
    </location>
</feature>
<comment type="caution">
    <text evidence="2">The sequence shown here is derived from an EMBL/GenBank/DDBJ whole genome shotgun (WGS) entry which is preliminary data.</text>
</comment>
<proteinExistence type="predicted"/>
<reference evidence="2 3" key="1">
    <citation type="journal article" date="2018" name="New Phytol.">
        <title>Phylogenomics of Endogonaceae and evolution of mycorrhizas within Mucoromycota.</title>
        <authorList>
            <person name="Chang Y."/>
            <person name="Desiro A."/>
            <person name="Na H."/>
            <person name="Sandor L."/>
            <person name="Lipzen A."/>
            <person name="Clum A."/>
            <person name="Barry K."/>
            <person name="Grigoriev I.V."/>
            <person name="Martin F.M."/>
            <person name="Stajich J.E."/>
            <person name="Smith M.E."/>
            <person name="Bonito G."/>
            <person name="Spatafora J.W."/>
        </authorList>
    </citation>
    <scope>NUCLEOTIDE SEQUENCE [LARGE SCALE GENOMIC DNA]</scope>
    <source>
        <strain evidence="2 3">GMNB39</strain>
    </source>
</reference>
<dbReference type="OrthoDB" id="44467at2759"/>
<dbReference type="EMBL" id="RBNI01003121">
    <property type="protein sequence ID" value="RUP48665.1"/>
    <property type="molecule type" value="Genomic_DNA"/>
</dbReference>
<sequence>MPLNLSLSRCFQSVEACFVVARRRRTRRTLIVTVLERPDRPPHAPVHRASPLSTAACPHSSLEIPSKSLSASFAYNQFAQALRSGQAQRRVRSVLAGLGADMTEAALVVTLSESIKSTRIKPTRHQDQTNPRQTLNSVA</sequence>
<dbReference type="AlphaFoldDB" id="A0A433DCW7"/>
<dbReference type="Proteomes" id="UP000268093">
    <property type="component" value="Unassembled WGS sequence"/>
</dbReference>
<accession>A0A433DCW7</accession>
<evidence type="ECO:0000313" key="2">
    <source>
        <dbReference type="EMBL" id="RUP48665.1"/>
    </source>
</evidence>